<keyword evidence="2" id="KW-1133">Transmembrane helix</keyword>
<feature type="compositionally biased region" description="Pro residues" evidence="1">
    <location>
        <begin position="224"/>
        <end position="234"/>
    </location>
</feature>
<evidence type="ECO:0000256" key="2">
    <source>
        <dbReference type="SAM" id="Phobius"/>
    </source>
</evidence>
<protein>
    <submittedName>
        <fullName evidence="3">Colicin V production protein</fullName>
    </submittedName>
</protein>
<feature type="compositionally biased region" description="Gly residues" evidence="1">
    <location>
        <begin position="212"/>
        <end position="223"/>
    </location>
</feature>
<evidence type="ECO:0000313" key="3">
    <source>
        <dbReference type="EMBL" id="QEH37779.1"/>
    </source>
</evidence>
<reference evidence="3 4" key="1">
    <citation type="submission" date="2019-08" db="EMBL/GenBank/DDBJ databases">
        <title>Deep-cultivation of Planctomycetes and their phenomic and genomic characterization uncovers novel biology.</title>
        <authorList>
            <person name="Wiegand S."/>
            <person name="Jogler M."/>
            <person name="Boedeker C."/>
            <person name="Pinto D."/>
            <person name="Vollmers J."/>
            <person name="Rivas-Marin E."/>
            <person name="Kohn T."/>
            <person name="Peeters S.H."/>
            <person name="Heuer A."/>
            <person name="Rast P."/>
            <person name="Oberbeckmann S."/>
            <person name="Bunk B."/>
            <person name="Jeske O."/>
            <person name="Meyerdierks A."/>
            <person name="Storesund J.E."/>
            <person name="Kallscheuer N."/>
            <person name="Luecker S."/>
            <person name="Lage O.M."/>
            <person name="Pohl T."/>
            <person name="Merkel B.J."/>
            <person name="Hornburger P."/>
            <person name="Mueller R.-W."/>
            <person name="Bruemmer F."/>
            <person name="Labrenz M."/>
            <person name="Spormann A.M."/>
            <person name="Op den Camp H."/>
            <person name="Overmann J."/>
            <person name="Amann R."/>
            <person name="Jetten M.S.M."/>
            <person name="Mascher T."/>
            <person name="Medema M.H."/>
            <person name="Devos D.P."/>
            <person name="Kaster A.-K."/>
            <person name="Ovreas L."/>
            <person name="Rohde M."/>
            <person name="Galperin M.Y."/>
            <person name="Jogler C."/>
        </authorList>
    </citation>
    <scope>NUCLEOTIDE SEQUENCE [LARGE SCALE GENOMIC DNA]</scope>
    <source>
        <strain evidence="3 4">OJF2</strain>
    </source>
</reference>
<evidence type="ECO:0000313" key="4">
    <source>
        <dbReference type="Proteomes" id="UP000324233"/>
    </source>
</evidence>
<proteinExistence type="predicted"/>
<dbReference type="EMBL" id="CP042997">
    <property type="protein sequence ID" value="QEH37779.1"/>
    <property type="molecule type" value="Genomic_DNA"/>
</dbReference>
<keyword evidence="2" id="KW-0472">Membrane</keyword>
<dbReference type="RefSeq" id="WP_148597297.1">
    <property type="nucleotide sequence ID" value="NZ_CP042997.1"/>
</dbReference>
<keyword evidence="2" id="KW-0812">Transmembrane</keyword>
<dbReference type="OrthoDB" id="272639at2"/>
<keyword evidence="4" id="KW-1185">Reference proteome</keyword>
<gene>
    <name evidence="3" type="ORF">OJF2_63700</name>
</gene>
<accession>A0A5B9WC26</accession>
<organism evidence="3 4">
    <name type="scientific">Aquisphaera giovannonii</name>
    <dbReference type="NCBI Taxonomy" id="406548"/>
    <lineage>
        <taxon>Bacteria</taxon>
        <taxon>Pseudomonadati</taxon>
        <taxon>Planctomycetota</taxon>
        <taxon>Planctomycetia</taxon>
        <taxon>Isosphaerales</taxon>
        <taxon>Isosphaeraceae</taxon>
        <taxon>Aquisphaera</taxon>
    </lineage>
</organism>
<feature type="transmembrane region" description="Helical" evidence="2">
    <location>
        <begin position="58"/>
        <end position="79"/>
    </location>
</feature>
<dbReference type="KEGG" id="agv:OJF2_63700"/>
<dbReference type="Proteomes" id="UP000324233">
    <property type="component" value="Chromosome"/>
</dbReference>
<sequence>MKIVTDLVISFMIVLMTYVVSSEGLWGAALMFFNVVFSGMIAFNHYEPLARLIDSTGIGWGFSDTLAMLSIFCVSLLIFRMTTETIAPAMVRFPTPVYHAGRLVFALGTSLVLTSIILLSFHAAPVHKRVFGAMDWKYKPPFGMGLDHHWLGFFQYATKEVFPRYDGGGTTVSSGNRGQRVKVRYFDPKARWLLDHQEARPYGTESILDDSGGSGGEAGGGGSPAPPARGGPPS</sequence>
<evidence type="ECO:0000256" key="1">
    <source>
        <dbReference type="SAM" id="MobiDB-lite"/>
    </source>
</evidence>
<feature type="region of interest" description="Disordered" evidence="1">
    <location>
        <begin position="201"/>
        <end position="234"/>
    </location>
</feature>
<dbReference type="AlphaFoldDB" id="A0A5B9WC26"/>
<name>A0A5B9WC26_9BACT</name>
<feature type="transmembrane region" description="Helical" evidence="2">
    <location>
        <begin position="99"/>
        <end position="121"/>
    </location>
</feature>